<sequence length="77" mass="8698">MFLTYSFAPIWAGLVSILTFLLLRHFDSVDLNEYTDKMYGIPPVACCLAVLIPIIVLIAYDFMLKLGPKPSRYGIKV</sequence>
<keyword evidence="1" id="KW-1133">Transmembrane helix</keyword>
<evidence type="ECO:0000313" key="3">
    <source>
        <dbReference type="Proteomes" id="UP000038009"/>
    </source>
</evidence>
<dbReference type="EMBL" id="LJSK01000122">
    <property type="protein sequence ID" value="KPI86617.1"/>
    <property type="molecule type" value="Genomic_DNA"/>
</dbReference>
<proteinExistence type="predicted"/>
<keyword evidence="1" id="KW-0472">Membrane</keyword>
<feature type="transmembrane region" description="Helical" evidence="1">
    <location>
        <begin position="38"/>
        <end position="62"/>
    </location>
</feature>
<dbReference type="Proteomes" id="UP000038009">
    <property type="component" value="Unassembled WGS sequence"/>
</dbReference>
<dbReference type="OrthoDB" id="257775at2759"/>
<dbReference type="VEuPathDB" id="TriTrypDB:Lsey_0122_0050"/>
<gene>
    <name evidence="2" type="ORF">ABL78_4295</name>
</gene>
<accession>A0A0N0P608</accession>
<organism evidence="2 3">
    <name type="scientific">Leptomonas seymouri</name>
    <dbReference type="NCBI Taxonomy" id="5684"/>
    <lineage>
        <taxon>Eukaryota</taxon>
        <taxon>Discoba</taxon>
        <taxon>Euglenozoa</taxon>
        <taxon>Kinetoplastea</taxon>
        <taxon>Metakinetoplastina</taxon>
        <taxon>Trypanosomatida</taxon>
        <taxon>Trypanosomatidae</taxon>
        <taxon>Leishmaniinae</taxon>
        <taxon>Leptomonas</taxon>
    </lineage>
</organism>
<reference evidence="2 3" key="1">
    <citation type="journal article" date="2015" name="PLoS Pathog.">
        <title>Leptomonas seymouri: Adaptations to the Dixenous Life Cycle Analyzed by Genome Sequencing, Transcriptome Profiling and Co-infection with Leishmania donovani.</title>
        <authorList>
            <person name="Kraeva N."/>
            <person name="Butenko A."/>
            <person name="Hlavacova J."/>
            <person name="Kostygov A."/>
            <person name="Myskova J."/>
            <person name="Grybchuk D."/>
            <person name="Lestinova T."/>
            <person name="Votypka J."/>
            <person name="Volf P."/>
            <person name="Opperdoes F."/>
            <person name="Flegontov P."/>
            <person name="Lukes J."/>
            <person name="Yurchenko V."/>
        </authorList>
    </citation>
    <scope>NUCLEOTIDE SEQUENCE [LARGE SCALE GENOMIC DNA]</scope>
    <source>
        <strain evidence="2 3">ATCC 30220</strain>
    </source>
</reference>
<protein>
    <submittedName>
        <fullName evidence="2">Uncharacterized protein</fullName>
    </submittedName>
</protein>
<dbReference type="OMA" id="QFASIWA"/>
<comment type="caution">
    <text evidence="2">The sequence shown here is derived from an EMBL/GenBank/DDBJ whole genome shotgun (WGS) entry which is preliminary data.</text>
</comment>
<name>A0A0N0P608_LEPSE</name>
<keyword evidence="1" id="KW-0812">Transmembrane</keyword>
<keyword evidence="3" id="KW-1185">Reference proteome</keyword>
<evidence type="ECO:0000313" key="2">
    <source>
        <dbReference type="EMBL" id="KPI86617.1"/>
    </source>
</evidence>
<evidence type="ECO:0000256" key="1">
    <source>
        <dbReference type="SAM" id="Phobius"/>
    </source>
</evidence>
<dbReference type="AlphaFoldDB" id="A0A0N0P608"/>
<feature type="transmembrane region" description="Helical" evidence="1">
    <location>
        <begin position="7"/>
        <end position="26"/>
    </location>
</feature>